<dbReference type="OrthoDB" id="6107996at2759"/>
<dbReference type="GeneID" id="111124630"/>
<dbReference type="RefSeq" id="XP_022323376.1">
    <property type="nucleotide sequence ID" value="XM_022467668.1"/>
</dbReference>
<feature type="region of interest" description="Disordered" evidence="1">
    <location>
        <begin position="46"/>
        <end position="91"/>
    </location>
</feature>
<accession>A0A8B8D6X2</accession>
<reference evidence="3 4" key="1">
    <citation type="submission" date="2025-04" db="UniProtKB">
        <authorList>
            <consortium name="RefSeq"/>
        </authorList>
    </citation>
    <scope>IDENTIFICATION</scope>
    <source>
        <tissue evidence="3 4">Whole sample</tissue>
    </source>
</reference>
<name>A0A8B8D6X2_CRAVI</name>
<sequence length="265" mass="30875">MSSMYYRVDPPRPKSPTFGMGTRTAKEIKEITERLVKSTYERKLATQENKQVNNYEHLLDSGNRKRMPSACRDRNLRPPPSRESDGKRYTDRDFRVLMRRLMRPTLSASAKYQKQDDDSVDRAQNLKEGKIVRDREGSAKSVRRISRPTTASRAKTFECHLCYEHLNKKSETEPDAFDYEYSDSKKVPKEELDYIVERVAMPTCSSAKGIRKCAKTPVYIDEVKIREKLPLVSGLERSKNVQEITNRLHQRRYKLTPMATEISVF</sequence>
<gene>
    <name evidence="3 4" type="primary">LOC111124630</name>
</gene>
<evidence type="ECO:0000313" key="4">
    <source>
        <dbReference type="RefSeq" id="XP_022323376.1"/>
    </source>
</evidence>
<evidence type="ECO:0000313" key="2">
    <source>
        <dbReference type="Proteomes" id="UP000694844"/>
    </source>
</evidence>
<evidence type="ECO:0000256" key="1">
    <source>
        <dbReference type="SAM" id="MobiDB-lite"/>
    </source>
</evidence>
<dbReference type="Proteomes" id="UP000694844">
    <property type="component" value="Chromosome 3"/>
</dbReference>
<dbReference type="KEGG" id="cvn:111124630"/>
<organism evidence="2 3">
    <name type="scientific">Crassostrea virginica</name>
    <name type="common">Eastern oyster</name>
    <dbReference type="NCBI Taxonomy" id="6565"/>
    <lineage>
        <taxon>Eukaryota</taxon>
        <taxon>Metazoa</taxon>
        <taxon>Spiralia</taxon>
        <taxon>Lophotrochozoa</taxon>
        <taxon>Mollusca</taxon>
        <taxon>Bivalvia</taxon>
        <taxon>Autobranchia</taxon>
        <taxon>Pteriomorphia</taxon>
        <taxon>Ostreida</taxon>
        <taxon>Ostreoidea</taxon>
        <taxon>Ostreidae</taxon>
        <taxon>Crassostrea</taxon>
    </lineage>
</organism>
<keyword evidence="2" id="KW-1185">Reference proteome</keyword>
<protein>
    <submittedName>
        <fullName evidence="3 4">Uncharacterized protein LOC111124630</fullName>
    </submittedName>
</protein>
<evidence type="ECO:0000313" key="3">
    <source>
        <dbReference type="RefSeq" id="XP_022323375.1"/>
    </source>
</evidence>
<feature type="compositionally biased region" description="Basic and acidic residues" evidence="1">
    <location>
        <begin position="71"/>
        <end position="91"/>
    </location>
</feature>
<feature type="compositionally biased region" description="Basic and acidic residues" evidence="1">
    <location>
        <begin position="113"/>
        <end position="138"/>
    </location>
</feature>
<feature type="region of interest" description="Disordered" evidence="1">
    <location>
        <begin position="106"/>
        <end position="149"/>
    </location>
</feature>
<dbReference type="AlphaFoldDB" id="A0A8B8D6X2"/>
<dbReference type="RefSeq" id="XP_022323375.1">
    <property type="nucleotide sequence ID" value="XM_022467667.1"/>
</dbReference>
<feature type="region of interest" description="Disordered" evidence="1">
    <location>
        <begin position="1"/>
        <end position="24"/>
    </location>
</feature>
<proteinExistence type="predicted"/>